<evidence type="ECO:0000256" key="5">
    <source>
        <dbReference type="ARBA" id="ARBA00022679"/>
    </source>
</evidence>
<evidence type="ECO:0000256" key="2">
    <source>
        <dbReference type="ARBA" id="ARBA00022448"/>
    </source>
</evidence>
<feature type="transmembrane region" description="Helical" evidence="11">
    <location>
        <begin position="155"/>
        <end position="179"/>
    </location>
</feature>
<feature type="transmembrane region" description="Helical" evidence="11">
    <location>
        <begin position="58"/>
        <end position="82"/>
    </location>
</feature>
<feature type="domain" description="PTS EIIA type-1" evidence="12">
    <location>
        <begin position="396"/>
        <end position="500"/>
    </location>
</feature>
<evidence type="ECO:0000256" key="11">
    <source>
        <dbReference type="SAM" id="Phobius"/>
    </source>
</evidence>
<evidence type="ECO:0000256" key="6">
    <source>
        <dbReference type="ARBA" id="ARBA00022683"/>
    </source>
</evidence>
<evidence type="ECO:0000256" key="7">
    <source>
        <dbReference type="ARBA" id="ARBA00022692"/>
    </source>
</evidence>
<protein>
    <submittedName>
        <fullName evidence="14">PTS beta-glucoside transporter subunit EIIBCA</fullName>
    </submittedName>
</protein>
<comment type="caution">
    <text evidence="14">The sequence shown here is derived from an EMBL/GenBank/DDBJ whole genome shotgun (WGS) entry which is preliminary data.</text>
</comment>
<comment type="subcellular location">
    <subcellularLocation>
        <location evidence="1">Cell membrane</location>
        <topology evidence="1">Multi-pass membrane protein</topology>
    </subcellularLocation>
</comment>
<keyword evidence="8" id="KW-0418">Kinase</keyword>
<evidence type="ECO:0000313" key="14">
    <source>
        <dbReference type="EMBL" id="RLL44841.1"/>
    </source>
</evidence>
<sequence>MNDHTTQVKDKSALTRVLEVISGSFGPIIGVLAGAGLLKAALSIFSMLGWLSPESGTYIVLNAAAGAVFHFLPVFLGISIAIKLGANGYVGGVVGAALLTPGIVQLVETEQTSIDFLGIPLELADYSSTVFPIFLAMFVYAGLDKVLKKVIYKEIQMFINPLISLLIIVPLTLLIFGPIGNLIGEGLGSTISFLISRSEILAGLLLGAAWTFLTIAGLHWTIIPLAIVNTTTFGEDPIIPLAAAAPFAQIGIAIAVFLKTKDKELKALAASGFVPGALAGTTEAINYGIILRYKKTMIYAAIAGGIGGAINGVLGVVMKGFALPSLLAIPIFTPMGSFVIGITVAFILGFLMTYFIGYENKPALDDNFTHRIVGVKPETIQSPLHGKVVPLTDVVDPLFSTGSVGKGIAIEPESGQVVSPIDGEVTTLFPSKHAIGITSKDGAEVLIFIGVDTINLKGQHFTAHVKQGDKVKQGDLLIDFDIEAIKESGYKVTTPIVITNTEEYVDIAPTNLTSVKQKDNLLKLSV</sequence>
<evidence type="ECO:0000256" key="9">
    <source>
        <dbReference type="ARBA" id="ARBA00022989"/>
    </source>
</evidence>
<evidence type="ECO:0000259" key="13">
    <source>
        <dbReference type="PROSITE" id="PS51103"/>
    </source>
</evidence>
<dbReference type="Pfam" id="PF02378">
    <property type="entry name" value="PTS_EIIC"/>
    <property type="match status" value="1"/>
</dbReference>
<evidence type="ECO:0000259" key="12">
    <source>
        <dbReference type="PROSITE" id="PS51093"/>
    </source>
</evidence>
<gene>
    <name evidence="14" type="ORF">D8M04_08125</name>
</gene>
<evidence type="ECO:0000256" key="4">
    <source>
        <dbReference type="ARBA" id="ARBA00022597"/>
    </source>
</evidence>
<evidence type="ECO:0000256" key="8">
    <source>
        <dbReference type="ARBA" id="ARBA00022777"/>
    </source>
</evidence>
<dbReference type="GO" id="GO:0016301">
    <property type="term" value="F:kinase activity"/>
    <property type="evidence" value="ECO:0007669"/>
    <property type="project" value="UniProtKB-KW"/>
</dbReference>
<reference evidence="14 15" key="1">
    <citation type="submission" date="2018-10" db="EMBL/GenBank/DDBJ databases">
        <title>Oceanobacillus sp. YLB-02 draft genome.</title>
        <authorList>
            <person name="Yu L."/>
        </authorList>
    </citation>
    <scope>NUCLEOTIDE SEQUENCE [LARGE SCALE GENOMIC DNA]</scope>
    <source>
        <strain evidence="14 15">YLB-02</strain>
    </source>
</reference>
<dbReference type="SUPFAM" id="SSF51261">
    <property type="entry name" value="Duplicated hybrid motif"/>
    <property type="match status" value="1"/>
</dbReference>
<keyword evidence="6" id="KW-0598">Phosphotransferase system</keyword>
<keyword evidence="3" id="KW-1003">Cell membrane</keyword>
<accession>A0A498D8A1</accession>
<keyword evidence="7 11" id="KW-0812">Transmembrane</keyword>
<dbReference type="NCBIfam" id="TIGR00830">
    <property type="entry name" value="PTBA"/>
    <property type="match status" value="1"/>
</dbReference>
<dbReference type="GO" id="GO:0005886">
    <property type="term" value="C:plasma membrane"/>
    <property type="evidence" value="ECO:0007669"/>
    <property type="project" value="UniProtKB-SubCell"/>
</dbReference>
<keyword evidence="5" id="KW-0808">Transferase</keyword>
<dbReference type="OrthoDB" id="9769191at2"/>
<keyword evidence="2" id="KW-0813">Transport</keyword>
<keyword evidence="15" id="KW-1185">Reference proteome</keyword>
<keyword evidence="4" id="KW-0762">Sugar transport</keyword>
<proteinExistence type="predicted"/>
<dbReference type="PROSITE" id="PS51103">
    <property type="entry name" value="PTS_EIIC_TYPE_1"/>
    <property type="match status" value="1"/>
</dbReference>
<dbReference type="Proteomes" id="UP000270219">
    <property type="component" value="Unassembled WGS sequence"/>
</dbReference>
<dbReference type="PANTHER" id="PTHR30175:SF1">
    <property type="entry name" value="PTS SYSTEM ARBUTIN-, CELLOBIOSE-, AND SALICIN-SPECIFIC EIIBC COMPONENT-RELATED"/>
    <property type="match status" value="1"/>
</dbReference>
<evidence type="ECO:0000256" key="3">
    <source>
        <dbReference type="ARBA" id="ARBA00022475"/>
    </source>
</evidence>
<feature type="transmembrane region" description="Helical" evidence="11">
    <location>
        <begin position="297"/>
        <end position="318"/>
    </location>
</feature>
<dbReference type="InterPro" id="IPR003352">
    <property type="entry name" value="PTS_EIIC"/>
</dbReference>
<feature type="domain" description="PTS EIIC type-1" evidence="13">
    <location>
        <begin position="19"/>
        <end position="372"/>
    </location>
</feature>
<feature type="transmembrane region" description="Helical" evidence="11">
    <location>
        <begin position="200"/>
        <end position="226"/>
    </location>
</feature>
<name>A0A498D8A1_9BACI</name>
<dbReference type="EMBL" id="RCHR01000003">
    <property type="protein sequence ID" value="RLL44841.1"/>
    <property type="molecule type" value="Genomic_DNA"/>
</dbReference>
<dbReference type="Gene3D" id="2.70.70.10">
    <property type="entry name" value="Glucose Permease (Domain IIA)"/>
    <property type="match status" value="1"/>
</dbReference>
<dbReference type="PANTHER" id="PTHR30175">
    <property type="entry name" value="PHOSPHOTRANSFERASE SYSTEM TRANSPORT PROTEIN"/>
    <property type="match status" value="1"/>
</dbReference>
<dbReference type="PROSITE" id="PS51093">
    <property type="entry name" value="PTS_EIIA_TYPE_1"/>
    <property type="match status" value="1"/>
</dbReference>
<feature type="transmembrane region" description="Helical" evidence="11">
    <location>
        <begin position="338"/>
        <end position="357"/>
    </location>
</feature>
<feature type="transmembrane region" description="Helical" evidence="11">
    <location>
        <begin position="238"/>
        <end position="258"/>
    </location>
</feature>
<evidence type="ECO:0000256" key="10">
    <source>
        <dbReference type="ARBA" id="ARBA00023136"/>
    </source>
</evidence>
<dbReference type="InterPro" id="IPR013013">
    <property type="entry name" value="PTS_EIIC_1"/>
</dbReference>
<evidence type="ECO:0000313" key="15">
    <source>
        <dbReference type="Proteomes" id="UP000270219"/>
    </source>
</evidence>
<feature type="transmembrane region" description="Helical" evidence="11">
    <location>
        <begin position="28"/>
        <end position="51"/>
    </location>
</feature>
<feature type="transmembrane region" description="Helical" evidence="11">
    <location>
        <begin position="119"/>
        <end position="143"/>
    </location>
</feature>
<dbReference type="RefSeq" id="WP_121522431.1">
    <property type="nucleotide sequence ID" value="NZ_RCHR01000003.1"/>
</dbReference>
<feature type="transmembrane region" description="Helical" evidence="11">
    <location>
        <begin position="88"/>
        <end position="107"/>
    </location>
</feature>
<dbReference type="InterPro" id="IPR011055">
    <property type="entry name" value="Dup_hybrid_motif"/>
</dbReference>
<keyword evidence="10 11" id="KW-0472">Membrane</keyword>
<organism evidence="14 15">
    <name type="scientific">Oceanobacillus piezotolerans</name>
    <dbReference type="NCBI Taxonomy" id="2448030"/>
    <lineage>
        <taxon>Bacteria</taxon>
        <taxon>Bacillati</taxon>
        <taxon>Bacillota</taxon>
        <taxon>Bacilli</taxon>
        <taxon>Bacillales</taxon>
        <taxon>Bacillaceae</taxon>
        <taxon>Oceanobacillus</taxon>
    </lineage>
</organism>
<dbReference type="AlphaFoldDB" id="A0A498D8A1"/>
<evidence type="ECO:0000256" key="1">
    <source>
        <dbReference type="ARBA" id="ARBA00004651"/>
    </source>
</evidence>
<dbReference type="GO" id="GO:0009401">
    <property type="term" value="P:phosphoenolpyruvate-dependent sugar phosphotransferase system"/>
    <property type="evidence" value="ECO:0007669"/>
    <property type="project" value="UniProtKB-KW"/>
</dbReference>
<dbReference type="GO" id="GO:0008982">
    <property type="term" value="F:protein-N(PI)-phosphohistidine-sugar phosphotransferase activity"/>
    <property type="evidence" value="ECO:0007669"/>
    <property type="project" value="InterPro"/>
</dbReference>
<dbReference type="FunFam" id="2.70.70.10:FF:000001">
    <property type="entry name" value="PTS system glucose-specific IIA component"/>
    <property type="match status" value="1"/>
</dbReference>
<keyword evidence="9 11" id="KW-1133">Transmembrane helix</keyword>
<dbReference type="Pfam" id="PF00358">
    <property type="entry name" value="PTS_EIIA_1"/>
    <property type="match status" value="1"/>
</dbReference>
<dbReference type="InterPro" id="IPR050558">
    <property type="entry name" value="PTS_Sugar-Specific_Components"/>
</dbReference>
<dbReference type="InterPro" id="IPR001127">
    <property type="entry name" value="PTS_EIIA_1_perm"/>
</dbReference>